<name>A0ABU5MXF7_9BACT</name>
<dbReference type="SUPFAM" id="SSF51556">
    <property type="entry name" value="Metallo-dependent hydrolases"/>
    <property type="match status" value="1"/>
</dbReference>
<dbReference type="InterPro" id="IPR032466">
    <property type="entry name" value="Metal_Hydrolase"/>
</dbReference>
<evidence type="ECO:0000313" key="3">
    <source>
        <dbReference type="Proteomes" id="UP001290861"/>
    </source>
</evidence>
<accession>A0ABU5MXF7</accession>
<dbReference type="EMBL" id="JARVCO010000010">
    <property type="protein sequence ID" value="MDZ8118859.1"/>
    <property type="molecule type" value="Genomic_DNA"/>
</dbReference>
<dbReference type="PIRSF" id="PIRSF005902">
    <property type="entry name" value="DNase_TatD"/>
    <property type="match status" value="1"/>
</dbReference>
<evidence type="ECO:0000256" key="1">
    <source>
        <dbReference type="ARBA" id="ARBA00022801"/>
    </source>
</evidence>
<dbReference type="InterPro" id="IPR001130">
    <property type="entry name" value="TatD-like"/>
</dbReference>
<dbReference type="PANTHER" id="PTHR47176">
    <property type="entry name" value="OSJNBA0020J04.13 PROTEIN"/>
    <property type="match status" value="1"/>
</dbReference>
<dbReference type="EC" id="3.1.-.-" evidence="2"/>
<sequence>MKLFDAHNHIQDNRLFPDLEKVMKRAAEVGVVKMGIKGCCESDWPRVIDLSKTYDGIYPSFGLHPWFISERSEQWLRTLENLLMEYPEAAVGEIGIDHAVEERDDVEQEKVFFQQLELARTLERPVSIHCRRAWGRLIELLDDFGKLPCGMLIHCFGGSAEVATELVKRGGYISFSGSITRPNARKAGPAIRAVPDDRILIETDAPDILPTTATGHLNEPANVKLVLEKAAEFRGLPAETLAELTFRNAERFFGF</sequence>
<organism evidence="2 3">
    <name type="scientific">Pontiella agarivorans</name>
    <dbReference type="NCBI Taxonomy" id="3038953"/>
    <lineage>
        <taxon>Bacteria</taxon>
        <taxon>Pseudomonadati</taxon>
        <taxon>Kiritimatiellota</taxon>
        <taxon>Kiritimatiellia</taxon>
        <taxon>Kiritimatiellales</taxon>
        <taxon>Pontiellaceae</taxon>
        <taxon>Pontiella</taxon>
    </lineage>
</organism>
<dbReference type="GO" id="GO:0016787">
    <property type="term" value="F:hydrolase activity"/>
    <property type="evidence" value="ECO:0007669"/>
    <property type="project" value="UniProtKB-KW"/>
</dbReference>
<dbReference type="PANTHER" id="PTHR47176:SF1">
    <property type="entry name" value="OS04G0577500 PROTEIN"/>
    <property type="match status" value="1"/>
</dbReference>
<dbReference type="Pfam" id="PF01026">
    <property type="entry name" value="TatD_DNase"/>
    <property type="match status" value="1"/>
</dbReference>
<dbReference type="Gene3D" id="3.20.20.140">
    <property type="entry name" value="Metal-dependent hydrolases"/>
    <property type="match status" value="1"/>
</dbReference>
<dbReference type="CDD" id="cd01310">
    <property type="entry name" value="TatD_DNAse"/>
    <property type="match status" value="1"/>
</dbReference>
<keyword evidence="1 2" id="KW-0378">Hydrolase</keyword>
<dbReference type="PROSITE" id="PS01091">
    <property type="entry name" value="TATD_3"/>
    <property type="match status" value="1"/>
</dbReference>
<proteinExistence type="predicted"/>
<evidence type="ECO:0000313" key="2">
    <source>
        <dbReference type="EMBL" id="MDZ8118859.1"/>
    </source>
</evidence>
<protein>
    <submittedName>
        <fullName evidence="2">TatD family hydrolase</fullName>
        <ecNumber evidence="2">3.1.-.-</ecNumber>
    </submittedName>
</protein>
<keyword evidence="3" id="KW-1185">Reference proteome</keyword>
<dbReference type="InterPro" id="IPR018228">
    <property type="entry name" value="DNase_TatD-rel_CS"/>
</dbReference>
<gene>
    <name evidence="2" type="ORF">P9H32_09485</name>
</gene>
<reference evidence="2 3" key="1">
    <citation type="journal article" date="2024" name="Appl. Environ. Microbiol.">
        <title>Pontiella agarivorans sp. nov., a novel marine anaerobic bacterium capable of degrading macroalgal polysaccharides and fixing nitrogen.</title>
        <authorList>
            <person name="Liu N."/>
            <person name="Kivenson V."/>
            <person name="Peng X."/>
            <person name="Cui Z."/>
            <person name="Lankiewicz T.S."/>
            <person name="Gosselin K.M."/>
            <person name="English C.J."/>
            <person name="Blair E.M."/>
            <person name="O'Malley M.A."/>
            <person name="Valentine D.L."/>
        </authorList>
    </citation>
    <scope>NUCLEOTIDE SEQUENCE [LARGE SCALE GENOMIC DNA]</scope>
    <source>
        <strain evidence="2 3">NLcol2</strain>
    </source>
</reference>
<dbReference type="RefSeq" id="WP_322608652.1">
    <property type="nucleotide sequence ID" value="NZ_JARVCO010000010.1"/>
</dbReference>
<dbReference type="Proteomes" id="UP001290861">
    <property type="component" value="Unassembled WGS sequence"/>
</dbReference>
<comment type="caution">
    <text evidence="2">The sequence shown here is derived from an EMBL/GenBank/DDBJ whole genome shotgun (WGS) entry which is preliminary data.</text>
</comment>